<dbReference type="OrthoDB" id="2155627at2"/>
<comment type="similarity">
    <text evidence="1">Belongs to the glycosyl hydrolase 73 family.</text>
</comment>
<dbReference type="PANTHER" id="PTHR33308:SF9">
    <property type="entry name" value="PEPTIDOGLYCAN HYDROLASE FLGJ"/>
    <property type="match status" value="1"/>
</dbReference>
<dbReference type="Pfam" id="PF01832">
    <property type="entry name" value="Glucosaminidase"/>
    <property type="match status" value="1"/>
</dbReference>
<reference evidence="7 8" key="1">
    <citation type="submission" date="2017-05" db="EMBL/GenBank/DDBJ databases">
        <title>Vagococcus spp. assemblies.</title>
        <authorList>
            <person name="Gulvik C.A."/>
        </authorList>
    </citation>
    <scope>NUCLEOTIDE SEQUENCE [LARGE SCALE GENOMIC DNA]</scope>
    <source>
        <strain evidence="7 8">NCFB 2777</strain>
    </source>
</reference>
<evidence type="ECO:0000256" key="1">
    <source>
        <dbReference type="ARBA" id="ARBA00010266"/>
    </source>
</evidence>
<dbReference type="SMART" id="SM00047">
    <property type="entry name" value="LYZ2"/>
    <property type="match status" value="1"/>
</dbReference>
<dbReference type="InterPro" id="IPR018392">
    <property type="entry name" value="LysM"/>
</dbReference>
<dbReference type="Gene3D" id="3.10.350.10">
    <property type="entry name" value="LysM domain"/>
    <property type="match status" value="1"/>
</dbReference>
<dbReference type="InterPro" id="IPR051056">
    <property type="entry name" value="Glycosyl_Hydrolase_73"/>
</dbReference>
<evidence type="ECO:0000313" key="8">
    <source>
        <dbReference type="Proteomes" id="UP000287239"/>
    </source>
</evidence>
<dbReference type="EMBL" id="NGJU01000033">
    <property type="protein sequence ID" value="RST91193.1"/>
    <property type="molecule type" value="Genomic_DNA"/>
</dbReference>
<evidence type="ECO:0000256" key="5">
    <source>
        <dbReference type="ARBA" id="ARBA00032108"/>
    </source>
</evidence>
<evidence type="ECO:0000256" key="2">
    <source>
        <dbReference type="ARBA" id="ARBA00022529"/>
    </source>
</evidence>
<dbReference type="AlphaFoldDB" id="A0A429ZBZ5"/>
<dbReference type="Pfam" id="PF01476">
    <property type="entry name" value="LysM"/>
    <property type="match status" value="1"/>
</dbReference>
<dbReference type="PANTHER" id="PTHR33308">
    <property type="entry name" value="PEPTIDOGLYCAN HYDROLASE FLGJ"/>
    <property type="match status" value="1"/>
</dbReference>
<dbReference type="GeneID" id="98569587"/>
<dbReference type="PROSITE" id="PS51782">
    <property type="entry name" value="LYSM"/>
    <property type="match status" value="1"/>
</dbReference>
<evidence type="ECO:0000259" key="6">
    <source>
        <dbReference type="PROSITE" id="PS51782"/>
    </source>
</evidence>
<proteinExistence type="inferred from homology"/>
<dbReference type="InterPro" id="IPR036779">
    <property type="entry name" value="LysM_dom_sf"/>
</dbReference>
<feature type="domain" description="LysM" evidence="6">
    <location>
        <begin position="215"/>
        <end position="258"/>
    </location>
</feature>
<evidence type="ECO:0000256" key="4">
    <source>
        <dbReference type="ARBA" id="ARBA00022801"/>
    </source>
</evidence>
<gene>
    <name evidence="7" type="ORF">CBF35_14665</name>
</gene>
<keyword evidence="4" id="KW-0378">Hydrolase</keyword>
<dbReference type="GO" id="GO:0004040">
    <property type="term" value="F:amidase activity"/>
    <property type="evidence" value="ECO:0007669"/>
    <property type="project" value="InterPro"/>
</dbReference>
<dbReference type="CDD" id="cd00118">
    <property type="entry name" value="LysM"/>
    <property type="match status" value="1"/>
</dbReference>
<keyword evidence="8" id="KW-1185">Reference proteome</keyword>
<dbReference type="RefSeq" id="WP_126782480.1">
    <property type="nucleotide sequence ID" value="NZ_NGJU01000033.1"/>
</dbReference>
<dbReference type="GO" id="GO:0031640">
    <property type="term" value="P:killing of cells of another organism"/>
    <property type="evidence" value="ECO:0007669"/>
    <property type="project" value="UniProtKB-KW"/>
</dbReference>
<name>A0A429ZBZ5_9ENTE</name>
<protein>
    <recommendedName>
        <fullName evidence="5">Peptidoglycan hydrolase</fullName>
    </recommendedName>
</protein>
<dbReference type="Gene3D" id="4.10.80.30">
    <property type="entry name" value="DNA polymerase, domain 6"/>
    <property type="match status" value="1"/>
</dbReference>
<dbReference type="GO" id="GO:0042742">
    <property type="term" value="P:defense response to bacterium"/>
    <property type="evidence" value="ECO:0007669"/>
    <property type="project" value="UniProtKB-KW"/>
</dbReference>
<accession>A0A429ZBZ5</accession>
<keyword evidence="2" id="KW-0929">Antimicrobial</keyword>
<keyword evidence="3" id="KW-0081">Bacteriolytic enzyme</keyword>
<dbReference type="SMART" id="SM00257">
    <property type="entry name" value="LysM"/>
    <property type="match status" value="1"/>
</dbReference>
<sequence length="259" mass="29360">MKLNKIISSFLLCCLAIIFVINGTVGQASAQVERKEDIIFFIDQIAPKARKLAWDNDLYASVMLAQAILASDYGRSELSNDQVNNIYSMQGRYQDRYVKWSDGAIVDEATNYSEYRKYPSYNEALKDFVALMKNGTSSDPNFYSGAFRSKTVNYKEATAFLISRYAEDPEYSKRLNAIIDLYNLTDFDVKPDSDKENNFNKVHKNEALEKLNTKKVHIVTANQTLVDIADKYQIDLLSLIENNHLGTSAIVVGQELVVD</sequence>
<evidence type="ECO:0000313" key="7">
    <source>
        <dbReference type="EMBL" id="RST91193.1"/>
    </source>
</evidence>
<dbReference type="Gene3D" id="1.10.530.10">
    <property type="match status" value="1"/>
</dbReference>
<dbReference type="SUPFAM" id="SSF54106">
    <property type="entry name" value="LysM domain"/>
    <property type="match status" value="1"/>
</dbReference>
<dbReference type="InterPro" id="IPR002901">
    <property type="entry name" value="MGlyc_endo_b_GlcNAc-like_dom"/>
</dbReference>
<dbReference type="Proteomes" id="UP000287239">
    <property type="component" value="Unassembled WGS sequence"/>
</dbReference>
<comment type="caution">
    <text evidence="7">The sequence shown here is derived from an EMBL/GenBank/DDBJ whole genome shotgun (WGS) entry which is preliminary data.</text>
</comment>
<organism evidence="7 8">
    <name type="scientific">Vagococcus salmoninarum</name>
    <dbReference type="NCBI Taxonomy" id="2739"/>
    <lineage>
        <taxon>Bacteria</taxon>
        <taxon>Bacillati</taxon>
        <taxon>Bacillota</taxon>
        <taxon>Bacilli</taxon>
        <taxon>Lactobacillales</taxon>
        <taxon>Enterococcaceae</taxon>
        <taxon>Vagococcus</taxon>
    </lineage>
</organism>
<evidence type="ECO:0000256" key="3">
    <source>
        <dbReference type="ARBA" id="ARBA00022638"/>
    </source>
</evidence>